<evidence type="ECO:0000256" key="1">
    <source>
        <dbReference type="SAM" id="MobiDB-lite"/>
    </source>
</evidence>
<proteinExistence type="predicted"/>
<reference evidence="2" key="1">
    <citation type="journal article" date="2020" name="Stud. Mycol.">
        <title>101 Dothideomycetes genomes: a test case for predicting lifestyles and emergence of pathogens.</title>
        <authorList>
            <person name="Haridas S."/>
            <person name="Albert R."/>
            <person name="Binder M."/>
            <person name="Bloem J."/>
            <person name="Labutti K."/>
            <person name="Salamov A."/>
            <person name="Andreopoulos B."/>
            <person name="Baker S."/>
            <person name="Barry K."/>
            <person name="Bills G."/>
            <person name="Bluhm B."/>
            <person name="Cannon C."/>
            <person name="Castanera R."/>
            <person name="Culley D."/>
            <person name="Daum C."/>
            <person name="Ezra D."/>
            <person name="Gonzalez J."/>
            <person name="Henrissat B."/>
            <person name="Kuo A."/>
            <person name="Liang C."/>
            <person name="Lipzen A."/>
            <person name="Lutzoni F."/>
            <person name="Magnuson J."/>
            <person name="Mondo S."/>
            <person name="Nolan M."/>
            <person name="Ohm R."/>
            <person name="Pangilinan J."/>
            <person name="Park H.-J."/>
            <person name="Ramirez L."/>
            <person name="Alfaro M."/>
            <person name="Sun H."/>
            <person name="Tritt A."/>
            <person name="Yoshinaga Y."/>
            <person name="Zwiers L.-H."/>
            <person name="Turgeon B."/>
            <person name="Goodwin S."/>
            <person name="Spatafora J."/>
            <person name="Crous P."/>
            <person name="Grigoriev I."/>
        </authorList>
    </citation>
    <scope>NUCLEOTIDE SEQUENCE</scope>
    <source>
        <strain evidence="2">CBS 480.64</strain>
    </source>
</reference>
<keyword evidence="3" id="KW-1185">Reference proteome</keyword>
<evidence type="ECO:0000313" key="2">
    <source>
        <dbReference type="EMBL" id="KAF2858611.1"/>
    </source>
</evidence>
<accession>A0A6A7BTM8</accession>
<gene>
    <name evidence="2" type="ORF">K470DRAFT_259611</name>
</gene>
<dbReference type="AlphaFoldDB" id="A0A6A7BTM8"/>
<dbReference type="Proteomes" id="UP000799421">
    <property type="component" value="Unassembled WGS sequence"/>
</dbReference>
<feature type="compositionally biased region" description="Polar residues" evidence="1">
    <location>
        <begin position="117"/>
        <end position="131"/>
    </location>
</feature>
<name>A0A6A7BTM8_9PEZI</name>
<organism evidence="2 3">
    <name type="scientific">Piedraia hortae CBS 480.64</name>
    <dbReference type="NCBI Taxonomy" id="1314780"/>
    <lineage>
        <taxon>Eukaryota</taxon>
        <taxon>Fungi</taxon>
        <taxon>Dikarya</taxon>
        <taxon>Ascomycota</taxon>
        <taxon>Pezizomycotina</taxon>
        <taxon>Dothideomycetes</taxon>
        <taxon>Dothideomycetidae</taxon>
        <taxon>Capnodiales</taxon>
        <taxon>Piedraiaceae</taxon>
        <taxon>Piedraia</taxon>
    </lineage>
</organism>
<evidence type="ECO:0000313" key="3">
    <source>
        <dbReference type="Proteomes" id="UP000799421"/>
    </source>
</evidence>
<sequence length="154" mass="16972">MGYVWPAASPVIWPVTTTALITRSGCPLTSRLPANKATVAENQCREKNGQVHRTETQNMPTNRPAQQYPNMTTAHNPQYYYLVPPHPNYQPAQNWIPMHNTPQLRAIAPTGFVEVASETSESADAPSTNDANVGPAEKEQPLLLERTPEGEITP</sequence>
<feature type="region of interest" description="Disordered" evidence="1">
    <location>
        <begin position="116"/>
        <end position="154"/>
    </location>
</feature>
<protein>
    <submittedName>
        <fullName evidence="2">Uncharacterized protein</fullName>
    </submittedName>
</protein>
<dbReference type="EMBL" id="MU006006">
    <property type="protein sequence ID" value="KAF2858611.1"/>
    <property type="molecule type" value="Genomic_DNA"/>
</dbReference>